<dbReference type="EMBL" id="JNAO01000012">
    <property type="protein sequence ID" value="KGG00656.1"/>
    <property type="molecule type" value="Genomic_DNA"/>
</dbReference>
<evidence type="ECO:0000259" key="1">
    <source>
        <dbReference type="Pfam" id="PF08486"/>
    </source>
</evidence>
<proteinExistence type="predicted"/>
<reference evidence="3" key="1">
    <citation type="journal article" date="2014" name="Sci. Data">
        <title>Genomes of diverse isolates of the marine cyanobacterium Prochlorococcus.</title>
        <authorList>
            <person name="Biller S."/>
            <person name="Berube P."/>
            <person name="Thompson J."/>
            <person name="Kelly L."/>
            <person name="Roggensack S."/>
            <person name="Awad L."/>
            <person name="Roache-Johnson K."/>
            <person name="Ding H."/>
            <person name="Giovannoni S.J."/>
            <person name="Moore L.R."/>
            <person name="Chisholm S.W."/>
        </authorList>
    </citation>
    <scope>NUCLEOTIDE SEQUENCE [LARGE SCALE GENOMIC DNA]</scope>
    <source>
        <strain evidence="3">MIT 9314</strain>
    </source>
</reference>
<evidence type="ECO:0000313" key="3">
    <source>
        <dbReference type="Proteomes" id="UP000030533"/>
    </source>
</evidence>
<accession>A0A0A2AGE7</accession>
<dbReference type="eggNOG" id="COG2385">
    <property type="taxonomic scope" value="Bacteria"/>
</dbReference>
<dbReference type="PANTHER" id="PTHR30032">
    <property type="entry name" value="N-ACETYLMURAMOYL-L-ALANINE AMIDASE-RELATED"/>
    <property type="match status" value="1"/>
</dbReference>
<protein>
    <submittedName>
        <fullName evidence="2">Putative amidase enhancer</fullName>
    </submittedName>
</protein>
<comment type="caution">
    <text evidence="2">The sequence shown here is derived from an EMBL/GenBank/DDBJ whole genome shotgun (WGS) entry which is preliminary data.</text>
</comment>
<dbReference type="InterPro" id="IPR013486">
    <property type="entry name" value="SpoIID/LytB"/>
</dbReference>
<name>A0A0A2AGE7_PROMR</name>
<dbReference type="GO" id="GO:0030435">
    <property type="term" value="P:sporulation resulting in formation of a cellular spore"/>
    <property type="evidence" value="ECO:0007669"/>
    <property type="project" value="InterPro"/>
</dbReference>
<dbReference type="GO" id="GO:0030288">
    <property type="term" value="C:outer membrane-bounded periplasmic space"/>
    <property type="evidence" value="ECO:0007669"/>
    <property type="project" value="TreeGrafter"/>
</dbReference>
<dbReference type="InterPro" id="IPR013693">
    <property type="entry name" value="SpoIID/LytB_N"/>
</dbReference>
<dbReference type="PANTHER" id="PTHR30032:SF4">
    <property type="entry name" value="AMIDASE ENHANCER"/>
    <property type="match status" value="1"/>
</dbReference>
<dbReference type="InterPro" id="IPR051922">
    <property type="entry name" value="Bact_Sporulation_Assoc"/>
</dbReference>
<dbReference type="RefSeq" id="WP_032516158.1">
    <property type="nucleotide sequence ID" value="NZ_JNAO01000012.1"/>
</dbReference>
<organism evidence="2 3">
    <name type="scientific">Prochlorococcus marinus str. MIT 9314</name>
    <dbReference type="NCBI Taxonomy" id="167548"/>
    <lineage>
        <taxon>Bacteria</taxon>
        <taxon>Bacillati</taxon>
        <taxon>Cyanobacteriota</taxon>
        <taxon>Cyanophyceae</taxon>
        <taxon>Synechococcales</taxon>
        <taxon>Prochlorococcaceae</taxon>
        <taxon>Prochlorococcus</taxon>
    </lineage>
</organism>
<feature type="domain" description="Sporulation stage II protein D amidase enhancer LytB N-terminal" evidence="1">
    <location>
        <begin position="215"/>
        <end position="304"/>
    </location>
</feature>
<dbReference type="AlphaFoldDB" id="A0A0A2AGE7"/>
<dbReference type="NCBIfam" id="TIGR02669">
    <property type="entry name" value="SpoIID_LytB"/>
    <property type="match status" value="1"/>
</dbReference>
<gene>
    <name evidence="2" type="ORF">EU98_1457</name>
</gene>
<evidence type="ECO:0000313" key="2">
    <source>
        <dbReference type="EMBL" id="KGG00656.1"/>
    </source>
</evidence>
<dbReference type="STRING" id="167548.EU98_1457"/>
<dbReference type="Pfam" id="PF08486">
    <property type="entry name" value="SpoIID"/>
    <property type="match status" value="1"/>
</dbReference>
<sequence>MKLTFTFLNLFLGCISLLIINTKFISHAKGEELLKVELHNEIKKGKFLIGLKQYLGGENDSFSEKKNINFTTNKGFLNLISSNGIKHKSKQINITWADIPVKNPKTIERIVFGPFASYESAKKQSEKLRDKGFETTVAYPKNWEVWIPFQDDLPEFELNNKIFRKIKNFQITPVLRNDYSGMKLEGPIYIYSEEKIKINGVNFGKNFYLIKDLYGTWTLVQKIEFDDYLEGVLPYEIGPNSPLEALKAQAVIARTWGIFNSDRFNMDKYHLCVSIQCQVYKPSEISYKKVQKAINETSNLILTHENQPINAFYHGSNGGVSATASESWQIQDYSYFNSIIDGSKALSKIFKLPITNESYLNNFLDFDEEQFYGSNHSLFRWNKKISNLEIKEKLIKNKLININEDVFDLNSIERGSSGRVTKLEIKTDKGNKSIVLVKDDIRRVLNFIPSNLFTINKLSDDLWLLRGGGFGHGVGLSQSGAIEMAKLGFSYEQILNHYYRSAKLKKFEILSQWKLSN</sequence>
<dbReference type="Proteomes" id="UP000030533">
    <property type="component" value="Unassembled WGS sequence"/>
</dbReference>